<dbReference type="EMBL" id="KC513607">
    <property type="protein sequence ID" value="AGE95494.1"/>
    <property type="molecule type" value="Genomic_DNA"/>
</dbReference>
<accession>M1JJA7</accession>
<dbReference type="VEuPathDB" id="MicrosporidiaDB:ECU05_0770"/>
<name>M1JJA7_ENCCN</name>
<dbReference type="VEuPathDB" id="MicrosporidiaDB:AEWQ_050750"/>
<evidence type="ECO:0000313" key="1">
    <source>
        <dbReference type="EMBL" id="AGE95494.1"/>
    </source>
</evidence>
<dbReference type="VEuPathDB" id="MicrosporidiaDB:AEWR_050750"/>
<sequence>MQPLELWIRDPQPLGPMKKVVRKKEEDIKDAVNEGNGDVDLIRSRRREMCKKMLEFIDKSVVDETKELARYAPYEGVAEFVNPWAGSEVHGVSNDVAAILAALED</sequence>
<organism evidence="1">
    <name type="scientific">Encephalitozoon cuniculi</name>
    <name type="common">Microsporidian parasite</name>
    <dbReference type="NCBI Taxonomy" id="6035"/>
    <lineage>
        <taxon>Eukaryota</taxon>
        <taxon>Fungi</taxon>
        <taxon>Fungi incertae sedis</taxon>
        <taxon>Microsporidia</taxon>
        <taxon>Unikaryonidae</taxon>
        <taxon>Encephalitozoon</taxon>
    </lineage>
</organism>
<dbReference type="AlphaFoldDB" id="M1JJA7"/>
<dbReference type="VEuPathDB" id="MicrosporidiaDB:AEWD_050750"/>
<proteinExistence type="predicted"/>
<gene>
    <name evidence="1" type="ORF">ECU05_0770</name>
</gene>
<reference evidence="1" key="1">
    <citation type="journal article" date="2013" name="Eukaryot. Cell">
        <title>Extremely Reduced Levels of Heterozygosity in the Vertebrate Pathogen Encephalitozoon cuniculi.</title>
        <authorList>
            <person name="Selman M."/>
            <person name="Sak B."/>
            <person name="Kvac M."/>
            <person name="Farinelli L."/>
            <person name="Weiss L.M."/>
            <person name="Corradi N."/>
        </authorList>
    </citation>
    <scope>NUCLEOTIDE SEQUENCE</scope>
</reference>
<protein>
    <submittedName>
        <fullName evidence="1">Uncharacterized protein</fullName>
    </submittedName>
</protein>
<dbReference type="VEuPathDB" id="MicrosporidiaDB:M970_050750"/>